<evidence type="ECO:0000256" key="5">
    <source>
        <dbReference type="ARBA" id="ARBA00023002"/>
    </source>
</evidence>
<dbReference type="GO" id="GO:0016746">
    <property type="term" value="F:acyltransferase activity"/>
    <property type="evidence" value="ECO:0007669"/>
    <property type="project" value="UniProtKB-KW"/>
</dbReference>
<comment type="catalytic activity">
    <reaction evidence="9">
        <text>N,N-dimethyl-1,4-phenylenediamine + anthranilate + 2 NAD(+) = 2-(4-dimethylaminophenyl)diazenylbenzoate + 2 NADH + 2 H(+)</text>
        <dbReference type="Rhea" id="RHEA:55872"/>
        <dbReference type="ChEBI" id="CHEBI:15378"/>
        <dbReference type="ChEBI" id="CHEBI:15783"/>
        <dbReference type="ChEBI" id="CHEBI:16567"/>
        <dbReference type="ChEBI" id="CHEBI:57540"/>
        <dbReference type="ChEBI" id="CHEBI:57945"/>
        <dbReference type="ChEBI" id="CHEBI:71579"/>
        <dbReference type="EC" id="1.7.1.17"/>
    </reaction>
    <physiologicalReaction direction="right-to-left" evidence="9">
        <dbReference type="Rhea" id="RHEA:55874"/>
    </physiologicalReaction>
</comment>
<evidence type="ECO:0000313" key="14">
    <source>
        <dbReference type="Proteomes" id="UP001190700"/>
    </source>
</evidence>
<dbReference type="HAMAP" id="MF_01216">
    <property type="entry name" value="Azoreductase_type1"/>
    <property type="match status" value="1"/>
</dbReference>
<keyword evidence="14" id="KW-1185">Reference proteome</keyword>
<dbReference type="Gene3D" id="3.30.559.10">
    <property type="entry name" value="Chloramphenicol acetyltransferase-like domain"/>
    <property type="match status" value="1"/>
</dbReference>
<accession>A0AAE0ER89</accession>
<feature type="region of interest" description="Disordered" evidence="10">
    <location>
        <begin position="72"/>
        <end position="138"/>
    </location>
</feature>
<comment type="caution">
    <text evidence="13">The sequence shown here is derived from an EMBL/GenBank/DDBJ whole genome shotgun (WGS) entry which is preliminary data.</text>
</comment>
<feature type="domain" description="Choline/carnitine acyltransferase" evidence="11">
    <location>
        <begin position="575"/>
        <end position="1155"/>
    </location>
</feature>
<name>A0AAE0ER89_9CHLO</name>
<keyword evidence="5" id="KW-0560">Oxidoreductase</keyword>
<feature type="non-terminal residue" evidence="13">
    <location>
        <position position="1"/>
    </location>
</feature>
<dbReference type="InterPro" id="IPR023048">
    <property type="entry name" value="NADH:quinone_OxRdtase_FMN_depd"/>
</dbReference>
<dbReference type="GO" id="GO:0010181">
    <property type="term" value="F:FMN binding"/>
    <property type="evidence" value="ECO:0007669"/>
    <property type="project" value="InterPro"/>
</dbReference>
<dbReference type="Gene3D" id="3.30.559.70">
    <property type="entry name" value="Choline/Carnitine o-acyltransferase, domain 2"/>
    <property type="match status" value="1"/>
</dbReference>
<dbReference type="InterPro" id="IPR003680">
    <property type="entry name" value="Flavodoxin_fold"/>
</dbReference>
<evidence type="ECO:0000256" key="10">
    <source>
        <dbReference type="SAM" id="MobiDB-lite"/>
    </source>
</evidence>
<keyword evidence="2" id="KW-0285">Flavoprotein</keyword>
<evidence type="ECO:0000256" key="2">
    <source>
        <dbReference type="ARBA" id="ARBA00022630"/>
    </source>
</evidence>
<feature type="compositionally biased region" description="Polar residues" evidence="10">
    <location>
        <begin position="1359"/>
        <end position="1369"/>
    </location>
</feature>
<dbReference type="InterPro" id="IPR000542">
    <property type="entry name" value="Carn_acyl_trans"/>
</dbReference>
<proteinExistence type="inferred from homology"/>
<dbReference type="InterPro" id="IPR029039">
    <property type="entry name" value="Flavoprotein-like_sf"/>
</dbReference>
<dbReference type="InterPro" id="IPR042231">
    <property type="entry name" value="Cho/carn_acyl_trans_2"/>
</dbReference>
<protein>
    <recommendedName>
        <fullName evidence="8">FMN-dependent NADH-azoreductase</fullName>
        <ecNumber evidence="8">1.7.1.17</ecNumber>
    </recommendedName>
</protein>
<dbReference type="InterPro" id="IPR023213">
    <property type="entry name" value="CAT-like_dom_sf"/>
</dbReference>
<evidence type="ECO:0000259" key="11">
    <source>
        <dbReference type="Pfam" id="PF00755"/>
    </source>
</evidence>
<dbReference type="GO" id="GO:0016655">
    <property type="term" value="F:oxidoreductase activity, acting on NAD(P)H, quinone or similar compound as acceptor"/>
    <property type="evidence" value="ECO:0007669"/>
    <property type="project" value="InterPro"/>
</dbReference>
<dbReference type="SUPFAM" id="SSF52218">
    <property type="entry name" value="Flavoproteins"/>
    <property type="match status" value="3"/>
</dbReference>
<evidence type="ECO:0000256" key="8">
    <source>
        <dbReference type="ARBA" id="ARBA00024061"/>
    </source>
</evidence>
<evidence type="ECO:0000313" key="13">
    <source>
        <dbReference type="EMBL" id="KAK3237968.1"/>
    </source>
</evidence>
<keyword evidence="4" id="KW-0808">Transferase</keyword>
<dbReference type="Gene3D" id="3.40.50.360">
    <property type="match status" value="3"/>
</dbReference>
<dbReference type="PROSITE" id="PS00439">
    <property type="entry name" value="ACYLTRANSF_C_1"/>
    <property type="match status" value="1"/>
</dbReference>
<keyword evidence="6" id="KW-0520">NAD</keyword>
<dbReference type="Proteomes" id="UP001190700">
    <property type="component" value="Unassembled WGS sequence"/>
</dbReference>
<dbReference type="Pfam" id="PF00755">
    <property type="entry name" value="Carn_acyltransf"/>
    <property type="match status" value="1"/>
</dbReference>
<reference evidence="13 14" key="1">
    <citation type="journal article" date="2015" name="Genome Biol. Evol.">
        <title>Comparative Genomics of a Bacterivorous Green Alga Reveals Evolutionary Causalities and Consequences of Phago-Mixotrophic Mode of Nutrition.</title>
        <authorList>
            <person name="Burns J.A."/>
            <person name="Paasch A."/>
            <person name="Narechania A."/>
            <person name="Kim E."/>
        </authorList>
    </citation>
    <scope>NUCLEOTIDE SEQUENCE [LARGE SCALE GENOMIC DNA]</scope>
    <source>
        <strain evidence="13 14">PLY_AMNH</strain>
    </source>
</reference>
<evidence type="ECO:0000259" key="12">
    <source>
        <dbReference type="Pfam" id="PF02525"/>
    </source>
</evidence>
<dbReference type="Pfam" id="PF02525">
    <property type="entry name" value="Flavodoxin_2"/>
    <property type="match status" value="3"/>
</dbReference>
<gene>
    <name evidence="13" type="ORF">CYMTET_51987</name>
</gene>
<sequence>LCQATDLQASLRSCWVATVMGCSASVPLKVAGKTTRMSQLIISTRNSNLPPEPRAKSKVELEAEAARLERVAREKERAEAHAKQRAELEKATEEERAARKLEDERQAAERRANDEKLAKEKSALKRAEAEKKEKEEADARARAKKLLVVSASPMKQYSTTNNVRDAFIEAYQKAHPYDTITQLDLTDGVVLGKYNISHNNDPEKSKALAEQFLAHDKYLFATPMWNMATPSVLLQYLNHISQPNITISASGEGGLVSGRPAMVVVSSGAGWLGRELDHLSEYVCAVLGQLGFTDVRLEHVNGTADQAKLLDMVKVRSTEVSGKVDGFTFDANARLPQRQPHIDLPWRCPGQSLPVFANGPKLLVIDACPVGKDSPTSALLKTLLDRYLDTVPGAVVDTVDLRSFPLAPFSAHRVQAKFATWQKEEPPPEAVNEWRNVTTLIDRFLAADTYVFAVPMVNLGIPADLKLYLDYLIQPHRIFDPSKTSGGLVTGKPVYLITMSENVALGSPEDYLTSYMQAVLAYIGFEDIRCISASQVASNSLAITHGLEQIKFRVGQAYSDIAALTSINWQKLPRLPIPSLRDTVARYFASVKPLVPEAEFIRHKAWVEQYMAGPGAKLQSRLLEQERTAAEAGTYPHSYIEGVQEDTHNRLRCPAPVNLSPFFGIDPPASVEGQLPRAAAFIHSFVKWTRKVCNGHLEPGVRKGKPQCMRSFGKLFAAAKVPGLGEDCLAHHPLSQHVLVLCAGRAFALEVVSHENEVLSVGGISRQLQLLAQQVAAEPAGGNGSVAEVAVLTAGERDAWARARTALVADEANAAALHVIDSALLVVCLDGLATAEGVVEPAAHNLTEAAQQLLHGPPNNRWYDKHNLVVAADGSMGLVLESSHCDGISWSRVFEEVMCDIEGLAPTMKRKPLNCGTYTEAKVPKEVTFTVPEEAATAASAARATYAELVEVLELHACEFSDFGLDHIEEDWKIEADAAVQMAIQLAYYRMHEHVMAPTSAQAGMRSFFHGRTETIRTCSFEALAFCAAHNQGAIPGEIHALLVRAAETHSSFVKSVEAGAGVDQHLQVLHALAKEDGGEEFLRLFEAPLYVRSKEWVLATNNVTCPHIAYGGCGPAAAHGYGVGYRIAPSGITLCVGSLKSSTCTRSPEFAQQVCKALQDMRDWFVTPTRKVLVITCGPYGPDPEGSDPMSDHRASDAVTQVFVEEHKKLFPLDTYTFFDVSEPGKLPPFTAPRVQAKMATWVAGAKTPLEGPAAEEWKFTSELIDMFLSHDKYVFAIPMWSLSMPAPMKLFFDHLCQPHRTISAEPGALGLVTGRPSLLVLACAGQILGTDHDHLTGFTLNLLRSLGLTDIKARPTEQPSGVSTPMARSTEPAHAPPLSSSSHGRHSDRRDLHPGHTSIRTPSSIPSRSVLPQPGCLPTESAAKIVILAECITKVYPFWLSYVVSSFLGRGAPTSRRRNQSQFPVRSASSQPEPPG</sequence>
<dbReference type="EMBL" id="LGRX02034377">
    <property type="protein sequence ID" value="KAK3237968.1"/>
    <property type="molecule type" value="Genomic_DNA"/>
</dbReference>
<keyword evidence="7" id="KW-0012">Acyltransferase</keyword>
<dbReference type="EC" id="1.7.1.17" evidence="8"/>
<evidence type="ECO:0000256" key="9">
    <source>
        <dbReference type="ARBA" id="ARBA00048542"/>
    </source>
</evidence>
<feature type="domain" description="Flavodoxin-like fold" evidence="12">
    <location>
        <begin position="144"/>
        <end position="306"/>
    </location>
</feature>
<dbReference type="SUPFAM" id="SSF52777">
    <property type="entry name" value="CoA-dependent acyltransferases"/>
    <property type="match status" value="2"/>
</dbReference>
<feature type="domain" description="Flavodoxin-like fold" evidence="12">
    <location>
        <begin position="361"/>
        <end position="538"/>
    </location>
</feature>
<dbReference type="InterPro" id="IPR039551">
    <property type="entry name" value="Cho/carn_acyl_trans"/>
</dbReference>
<evidence type="ECO:0000256" key="7">
    <source>
        <dbReference type="ARBA" id="ARBA00023315"/>
    </source>
</evidence>
<evidence type="ECO:0000256" key="1">
    <source>
        <dbReference type="ARBA" id="ARBA00005232"/>
    </source>
</evidence>
<feature type="compositionally biased region" description="Polar residues" evidence="10">
    <location>
        <begin position="1462"/>
        <end position="1478"/>
    </location>
</feature>
<dbReference type="PANTHER" id="PTHR22589">
    <property type="entry name" value="CARNITINE O-ACYLTRANSFERASE"/>
    <property type="match status" value="1"/>
</dbReference>
<feature type="region of interest" description="Disordered" evidence="10">
    <location>
        <begin position="1356"/>
        <end position="1414"/>
    </location>
</feature>
<feature type="region of interest" description="Disordered" evidence="10">
    <location>
        <begin position="1453"/>
        <end position="1478"/>
    </location>
</feature>
<evidence type="ECO:0000256" key="4">
    <source>
        <dbReference type="ARBA" id="ARBA00022679"/>
    </source>
</evidence>
<evidence type="ECO:0000256" key="6">
    <source>
        <dbReference type="ARBA" id="ARBA00023027"/>
    </source>
</evidence>
<organism evidence="13 14">
    <name type="scientific">Cymbomonas tetramitiformis</name>
    <dbReference type="NCBI Taxonomy" id="36881"/>
    <lineage>
        <taxon>Eukaryota</taxon>
        <taxon>Viridiplantae</taxon>
        <taxon>Chlorophyta</taxon>
        <taxon>Pyramimonadophyceae</taxon>
        <taxon>Pyramimonadales</taxon>
        <taxon>Pyramimonadaceae</taxon>
        <taxon>Cymbomonas</taxon>
    </lineage>
</organism>
<keyword evidence="3" id="KW-0288">FMN</keyword>
<dbReference type="CDD" id="cd22265">
    <property type="entry name" value="UDM1_RNF168"/>
    <property type="match status" value="1"/>
</dbReference>
<evidence type="ECO:0000256" key="3">
    <source>
        <dbReference type="ARBA" id="ARBA00022643"/>
    </source>
</evidence>
<feature type="domain" description="Flavodoxin-like fold" evidence="12">
    <location>
        <begin position="1190"/>
        <end position="1356"/>
    </location>
</feature>
<feature type="compositionally biased region" description="Low complexity" evidence="10">
    <location>
        <begin position="1399"/>
        <end position="1411"/>
    </location>
</feature>
<comment type="similarity">
    <text evidence="1">Belongs to the carnitine/choline acetyltransferase family.</text>
</comment>